<organism evidence="2 3">
    <name type="scientific">Apiospora arundinis</name>
    <dbReference type="NCBI Taxonomy" id="335852"/>
    <lineage>
        <taxon>Eukaryota</taxon>
        <taxon>Fungi</taxon>
        <taxon>Dikarya</taxon>
        <taxon>Ascomycota</taxon>
        <taxon>Pezizomycotina</taxon>
        <taxon>Sordariomycetes</taxon>
        <taxon>Xylariomycetidae</taxon>
        <taxon>Amphisphaeriales</taxon>
        <taxon>Apiosporaceae</taxon>
        <taxon>Apiospora</taxon>
    </lineage>
</organism>
<dbReference type="InterPro" id="IPR050797">
    <property type="entry name" value="Carb_Metab_Trans_Reg"/>
</dbReference>
<dbReference type="EMBL" id="JAPCWZ010000009">
    <property type="protein sequence ID" value="KAK8852100.1"/>
    <property type="molecule type" value="Genomic_DNA"/>
</dbReference>
<keyword evidence="3" id="KW-1185">Reference proteome</keyword>
<reference evidence="2 3" key="1">
    <citation type="journal article" date="2024" name="IMA Fungus">
        <title>Apiospora arundinis, a panoply of carbohydrate-active enzymes and secondary metabolites.</title>
        <authorList>
            <person name="Sorensen T."/>
            <person name="Petersen C."/>
            <person name="Muurmann A.T."/>
            <person name="Christiansen J.V."/>
            <person name="Brundto M.L."/>
            <person name="Overgaard C.K."/>
            <person name="Boysen A.T."/>
            <person name="Wollenberg R.D."/>
            <person name="Larsen T.O."/>
            <person name="Sorensen J.L."/>
            <person name="Nielsen K.L."/>
            <person name="Sondergaard T.E."/>
        </authorList>
    </citation>
    <scope>NUCLEOTIDE SEQUENCE [LARGE SCALE GENOMIC DNA]</scope>
    <source>
        <strain evidence="2 3">AAU 773</strain>
    </source>
</reference>
<name>A0ABR2HTD2_9PEZI</name>
<keyword evidence="1" id="KW-0539">Nucleus</keyword>
<dbReference type="Proteomes" id="UP001390339">
    <property type="component" value="Unassembled WGS sequence"/>
</dbReference>
<comment type="caution">
    <text evidence="2">The sequence shown here is derived from an EMBL/GenBank/DDBJ whole genome shotgun (WGS) entry which is preliminary data.</text>
</comment>
<evidence type="ECO:0000256" key="1">
    <source>
        <dbReference type="ARBA" id="ARBA00023242"/>
    </source>
</evidence>
<gene>
    <name evidence="2" type="ORF">PGQ11_014579</name>
</gene>
<sequence length="384" mass="42824">MTQPVQIEEHASLPSRIVQARMMMEEAVKMRNTADFGESPCIPGVLASFFLFACLFGSNQHRAAWHKLREAVDLACSLGMQDPTVYDTLAISDREQWIRIYLMLSVTERAYALQRRHPIGFRGRPSLFAEMMQGCSSTGITGLISEEKADSTALTGLLYLMESFNAIDENIIGCWNGHCHISDGQCSNFDRRHAIKAFRALRIAREASLSGTLSIALSVSPLPLPDLGETQDVDITMTQLWLLNRLWNLCSAHQFILKRSEHIELSSDFLLYVAEAALLHSRRWDMRSMEVHGVGLAEKIFDISMGALATLRQLPSFGVSVVDTVLDRSRTDYSLIPASQNAAQPLTVGQTVQGLEHVLQDFRNGQHPYAIRFSAELGTIPSLQ</sequence>
<evidence type="ECO:0000313" key="3">
    <source>
        <dbReference type="Proteomes" id="UP001390339"/>
    </source>
</evidence>
<dbReference type="PANTHER" id="PTHR31668:SF30">
    <property type="entry name" value="ZN(II)2CYS6 TRANSCRIPTION FACTOR (EUROFUNG)"/>
    <property type="match status" value="1"/>
</dbReference>
<protein>
    <submittedName>
        <fullName evidence="2">C6 transcription factor</fullName>
    </submittedName>
</protein>
<dbReference type="CDD" id="cd12148">
    <property type="entry name" value="fungal_TF_MHR"/>
    <property type="match status" value="1"/>
</dbReference>
<dbReference type="PANTHER" id="PTHR31668">
    <property type="entry name" value="GLUCOSE TRANSPORT TRANSCRIPTION REGULATOR RGT1-RELATED-RELATED"/>
    <property type="match status" value="1"/>
</dbReference>
<accession>A0ABR2HTD2</accession>
<proteinExistence type="predicted"/>
<evidence type="ECO:0000313" key="2">
    <source>
        <dbReference type="EMBL" id="KAK8852100.1"/>
    </source>
</evidence>